<sequence>MHPPSLPGGGSSRIESPYQISLESSEELDDLLHRDAKDKRRDQDEVDESEADEVFLITITRSSEDHQGCTLSKQQPAVDIAEDMTSGPEGLAIGGKQWARSAGADGAKPFVICRGVEISDAFLGEVSLAVLTAKLQIQAEKVGTAVAKKLACSPGSVPVRFGRVRPRHGWFK</sequence>
<dbReference type="AlphaFoldDB" id="A0A9P5X7U7"/>
<dbReference type="EMBL" id="MU151312">
    <property type="protein sequence ID" value="KAF9445274.1"/>
    <property type="molecule type" value="Genomic_DNA"/>
</dbReference>
<feature type="compositionally biased region" description="Basic and acidic residues" evidence="1">
    <location>
        <begin position="30"/>
        <end position="43"/>
    </location>
</feature>
<reference evidence="2" key="1">
    <citation type="submission" date="2020-11" db="EMBL/GenBank/DDBJ databases">
        <authorList>
            <consortium name="DOE Joint Genome Institute"/>
            <person name="Ahrendt S."/>
            <person name="Riley R."/>
            <person name="Andreopoulos W."/>
            <person name="Labutti K."/>
            <person name="Pangilinan J."/>
            <person name="Ruiz-Duenas F.J."/>
            <person name="Barrasa J.M."/>
            <person name="Sanchez-Garcia M."/>
            <person name="Camarero S."/>
            <person name="Miyauchi S."/>
            <person name="Serrano A."/>
            <person name="Linde D."/>
            <person name="Babiker R."/>
            <person name="Drula E."/>
            <person name="Ayuso-Fernandez I."/>
            <person name="Pacheco R."/>
            <person name="Padilla G."/>
            <person name="Ferreira P."/>
            <person name="Barriuso J."/>
            <person name="Kellner H."/>
            <person name="Castanera R."/>
            <person name="Alfaro M."/>
            <person name="Ramirez L."/>
            <person name="Pisabarro A.G."/>
            <person name="Kuo A."/>
            <person name="Tritt A."/>
            <person name="Lipzen A."/>
            <person name="He G."/>
            <person name="Yan M."/>
            <person name="Ng V."/>
            <person name="Cullen D."/>
            <person name="Martin F."/>
            <person name="Rosso M.-N."/>
            <person name="Henrissat B."/>
            <person name="Hibbett D."/>
            <person name="Martinez A.T."/>
            <person name="Grigoriev I.V."/>
        </authorList>
    </citation>
    <scope>NUCLEOTIDE SEQUENCE</scope>
    <source>
        <strain evidence="2">MF-IS2</strain>
    </source>
</reference>
<name>A0A9P5X7U7_9AGAR</name>
<gene>
    <name evidence="2" type="ORF">P691DRAFT_785468</name>
</gene>
<protein>
    <submittedName>
        <fullName evidence="2">Uncharacterized protein</fullName>
    </submittedName>
</protein>
<accession>A0A9P5X7U7</accession>
<organism evidence="2 3">
    <name type="scientific">Macrolepiota fuliginosa MF-IS2</name>
    <dbReference type="NCBI Taxonomy" id="1400762"/>
    <lineage>
        <taxon>Eukaryota</taxon>
        <taxon>Fungi</taxon>
        <taxon>Dikarya</taxon>
        <taxon>Basidiomycota</taxon>
        <taxon>Agaricomycotina</taxon>
        <taxon>Agaricomycetes</taxon>
        <taxon>Agaricomycetidae</taxon>
        <taxon>Agaricales</taxon>
        <taxon>Agaricineae</taxon>
        <taxon>Agaricaceae</taxon>
        <taxon>Macrolepiota</taxon>
    </lineage>
</organism>
<evidence type="ECO:0000313" key="2">
    <source>
        <dbReference type="EMBL" id="KAF9445274.1"/>
    </source>
</evidence>
<evidence type="ECO:0000313" key="3">
    <source>
        <dbReference type="Proteomes" id="UP000807342"/>
    </source>
</evidence>
<dbReference type="Proteomes" id="UP000807342">
    <property type="component" value="Unassembled WGS sequence"/>
</dbReference>
<feature type="region of interest" description="Disordered" evidence="1">
    <location>
        <begin position="1"/>
        <end position="50"/>
    </location>
</feature>
<evidence type="ECO:0000256" key="1">
    <source>
        <dbReference type="SAM" id="MobiDB-lite"/>
    </source>
</evidence>
<comment type="caution">
    <text evidence="2">The sequence shown here is derived from an EMBL/GenBank/DDBJ whole genome shotgun (WGS) entry which is preliminary data.</text>
</comment>
<keyword evidence="3" id="KW-1185">Reference proteome</keyword>
<proteinExistence type="predicted"/>